<proteinExistence type="predicted"/>
<dbReference type="SUPFAM" id="SSF55961">
    <property type="entry name" value="Bet v1-like"/>
    <property type="match status" value="1"/>
</dbReference>
<dbReference type="Gene3D" id="3.30.530.20">
    <property type="match status" value="1"/>
</dbReference>
<keyword evidence="2" id="KW-1185">Reference proteome</keyword>
<gene>
    <name evidence="1" type="ORF">ROJ8625_02672</name>
</gene>
<dbReference type="RefSeq" id="WP_085792342.1">
    <property type="nucleotide sequence ID" value="NZ_FWFK01000004.1"/>
</dbReference>
<evidence type="ECO:0000313" key="1">
    <source>
        <dbReference type="EMBL" id="SLN52755.1"/>
    </source>
</evidence>
<protein>
    <submittedName>
        <fullName evidence="1">Polyketide cyclase / dehydrase and lipid transport</fullName>
    </submittedName>
</protein>
<evidence type="ECO:0000313" key="2">
    <source>
        <dbReference type="Proteomes" id="UP000193570"/>
    </source>
</evidence>
<reference evidence="1 2" key="1">
    <citation type="submission" date="2017-03" db="EMBL/GenBank/DDBJ databases">
        <authorList>
            <person name="Afonso C.L."/>
            <person name="Miller P.J."/>
            <person name="Scott M.A."/>
            <person name="Spackman E."/>
            <person name="Goraichik I."/>
            <person name="Dimitrov K.M."/>
            <person name="Suarez D.L."/>
            <person name="Swayne D.E."/>
        </authorList>
    </citation>
    <scope>NUCLEOTIDE SEQUENCE [LARGE SCALE GENOMIC DNA]</scope>
    <source>
        <strain evidence="1 2">CECT 8625</strain>
    </source>
</reference>
<dbReference type="InterPro" id="IPR019587">
    <property type="entry name" value="Polyketide_cyclase/dehydratase"/>
</dbReference>
<dbReference type="InterPro" id="IPR023393">
    <property type="entry name" value="START-like_dom_sf"/>
</dbReference>
<dbReference type="CDD" id="cd07812">
    <property type="entry name" value="SRPBCC"/>
    <property type="match status" value="1"/>
</dbReference>
<dbReference type="EMBL" id="FWFK01000004">
    <property type="protein sequence ID" value="SLN52755.1"/>
    <property type="molecule type" value="Genomic_DNA"/>
</dbReference>
<name>A0A1X6ZJ81_9RHOB</name>
<organism evidence="1 2">
    <name type="scientific">Roseivivax jejudonensis</name>
    <dbReference type="NCBI Taxonomy" id="1529041"/>
    <lineage>
        <taxon>Bacteria</taxon>
        <taxon>Pseudomonadati</taxon>
        <taxon>Pseudomonadota</taxon>
        <taxon>Alphaproteobacteria</taxon>
        <taxon>Rhodobacterales</taxon>
        <taxon>Roseobacteraceae</taxon>
        <taxon>Roseivivax</taxon>
    </lineage>
</organism>
<dbReference type="Proteomes" id="UP000193570">
    <property type="component" value="Unassembled WGS sequence"/>
</dbReference>
<dbReference type="OrthoDB" id="7860307at2"/>
<dbReference type="Pfam" id="PF10604">
    <property type="entry name" value="Polyketide_cyc2"/>
    <property type="match status" value="1"/>
</dbReference>
<sequence>MKLSVKEDIEGPLDRVFAHLSDLEALERSAMRRGVEVRRVDDRAEPGPGMTWEIAFRYRGRRREASIVMTEFTPPHRMAFDSASGGLEIATVVDLVALSRTRTRVALDVTLLPRTLSARLLVQSMKFARGSIDRRMKQRATEFSRDLETRLKRAG</sequence>
<dbReference type="AlphaFoldDB" id="A0A1X6ZJ81"/>
<accession>A0A1X6ZJ81</accession>